<dbReference type="InterPro" id="IPR000086">
    <property type="entry name" value="NUDIX_hydrolase_dom"/>
</dbReference>
<proteinExistence type="predicted"/>
<dbReference type="Proteomes" id="UP000275394">
    <property type="component" value="Unassembled WGS sequence"/>
</dbReference>
<name>A0A3N2E0X2_9GAMM</name>
<gene>
    <name evidence="8" type="ORF">EDC56_1312</name>
</gene>
<evidence type="ECO:0000256" key="1">
    <source>
        <dbReference type="ARBA" id="ARBA00001936"/>
    </source>
</evidence>
<dbReference type="GO" id="GO:0046872">
    <property type="term" value="F:metal ion binding"/>
    <property type="evidence" value="ECO:0007669"/>
    <property type="project" value="UniProtKB-KW"/>
</dbReference>
<evidence type="ECO:0000313" key="8">
    <source>
        <dbReference type="EMBL" id="ROS05760.1"/>
    </source>
</evidence>
<dbReference type="PROSITE" id="PS51462">
    <property type="entry name" value="NUDIX"/>
    <property type="match status" value="1"/>
</dbReference>
<dbReference type="GO" id="GO:0016818">
    <property type="term" value="F:hydrolase activity, acting on acid anhydrides, in phosphorus-containing anhydrides"/>
    <property type="evidence" value="ECO:0007669"/>
    <property type="project" value="InterPro"/>
</dbReference>
<dbReference type="RefSeq" id="WP_123711656.1">
    <property type="nucleotide sequence ID" value="NZ_RKHR01000003.1"/>
</dbReference>
<dbReference type="Pfam" id="PF00293">
    <property type="entry name" value="NUDIX"/>
    <property type="match status" value="1"/>
</dbReference>
<evidence type="ECO:0000256" key="3">
    <source>
        <dbReference type="ARBA" id="ARBA00022723"/>
    </source>
</evidence>
<dbReference type="CDD" id="cd18870">
    <property type="entry name" value="NUDIX_AcylCoAdiphos_Nudt19"/>
    <property type="match status" value="1"/>
</dbReference>
<dbReference type="InterPro" id="IPR015797">
    <property type="entry name" value="NUDIX_hydrolase-like_dom_sf"/>
</dbReference>
<dbReference type="SUPFAM" id="SSF55811">
    <property type="entry name" value="Nudix"/>
    <property type="match status" value="1"/>
</dbReference>
<comment type="cofactor">
    <cofactor evidence="2">
        <name>Mg(2+)</name>
        <dbReference type="ChEBI" id="CHEBI:18420"/>
    </cofactor>
</comment>
<keyword evidence="4" id="KW-0378">Hydrolase</keyword>
<keyword evidence="3" id="KW-0479">Metal-binding</keyword>
<protein>
    <submittedName>
        <fullName evidence="8">8-oxo-dGTP pyrophosphatase MutT (NUDIX family)</fullName>
    </submittedName>
</protein>
<keyword evidence="6" id="KW-0464">Manganese</keyword>
<dbReference type="OrthoDB" id="9788263at2"/>
<sequence>MSKFIPAATVVVLRQRDGVLETLLLQRNQALNFAAGAWVFPGGKVDPVDQVVEGELEQARLAAVRECQEEAALVLTPSQLTAFAHWTAPEGSTKRFTTWFFVAVVGCEEVVIDDSEITDYRWLPAEQALAQHRAGDLPMLPPTYICLSQIATHQQAHTFLAQLGERGVRRYQPRLAIDQQRLGFLYHEDAGYQSLDLFAPGRQHRCWMVDGICDYIDG</sequence>
<reference evidence="8 9" key="1">
    <citation type="submission" date="2018-11" db="EMBL/GenBank/DDBJ databases">
        <title>Genomic Encyclopedia of Type Strains, Phase IV (KMG-IV): sequencing the most valuable type-strain genomes for metagenomic binning, comparative biology and taxonomic classification.</title>
        <authorList>
            <person name="Goeker M."/>
        </authorList>
    </citation>
    <scope>NUCLEOTIDE SEQUENCE [LARGE SCALE GENOMIC DNA]</scope>
    <source>
        <strain evidence="8 9">DSM 100316</strain>
    </source>
</reference>
<keyword evidence="5" id="KW-0460">Magnesium</keyword>
<dbReference type="PANTHER" id="PTHR12318:SF0">
    <property type="entry name" value="ACYL-COENZYME A DIPHOSPHATASE NUDT19"/>
    <property type="match status" value="1"/>
</dbReference>
<evidence type="ECO:0000256" key="2">
    <source>
        <dbReference type="ARBA" id="ARBA00001946"/>
    </source>
</evidence>
<evidence type="ECO:0000313" key="9">
    <source>
        <dbReference type="Proteomes" id="UP000275394"/>
    </source>
</evidence>
<dbReference type="InterPro" id="IPR039121">
    <property type="entry name" value="NUDT19"/>
</dbReference>
<dbReference type="AlphaFoldDB" id="A0A3N2E0X2"/>
<dbReference type="PANTHER" id="PTHR12318">
    <property type="entry name" value="TESTOSTERONE-REGULATED PROTEIN RP2"/>
    <property type="match status" value="1"/>
</dbReference>
<dbReference type="Gene3D" id="3.90.79.10">
    <property type="entry name" value="Nucleoside Triphosphate Pyrophosphohydrolase"/>
    <property type="match status" value="2"/>
</dbReference>
<keyword evidence="9" id="KW-1185">Reference proteome</keyword>
<evidence type="ECO:0000256" key="4">
    <source>
        <dbReference type="ARBA" id="ARBA00022801"/>
    </source>
</evidence>
<comment type="caution">
    <text evidence="8">The sequence shown here is derived from an EMBL/GenBank/DDBJ whole genome shotgun (WGS) entry which is preliminary data.</text>
</comment>
<comment type="cofactor">
    <cofactor evidence="1">
        <name>Mn(2+)</name>
        <dbReference type="ChEBI" id="CHEBI:29035"/>
    </cofactor>
</comment>
<evidence type="ECO:0000259" key="7">
    <source>
        <dbReference type="PROSITE" id="PS51462"/>
    </source>
</evidence>
<dbReference type="EMBL" id="RKHR01000003">
    <property type="protein sequence ID" value="ROS05760.1"/>
    <property type="molecule type" value="Genomic_DNA"/>
</dbReference>
<organism evidence="8 9">
    <name type="scientific">Sinobacterium caligoides</name>
    <dbReference type="NCBI Taxonomy" id="933926"/>
    <lineage>
        <taxon>Bacteria</taxon>
        <taxon>Pseudomonadati</taxon>
        <taxon>Pseudomonadota</taxon>
        <taxon>Gammaproteobacteria</taxon>
        <taxon>Cellvibrionales</taxon>
        <taxon>Spongiibacteraceae</taxon>
        <taxon>Sinobacterium</taxon>
    </lineage>
</organism>
<evidence type="ECO:0000256" key="5">
    <source>
        <dbReference type="ARBA" id="ARBA00022842"/>
    </source>
</evidence>
<accession>A0A3N2E0X2</accession>
<feature type="domain" description="Nudix hydrolase" evidence="7">
    <location>
        <begin position="3"/>
        <end position="145"/>
    </location>
</feature>
<evidence type="ECO:0000256" key="6">
    <source>
        <dbReference type="ARBA" id="ARBA00023211"/>
    </source>
</evidence>